<evidence type="ECO:0000256" key="1">
    <source>
        <dbReference type="ARBA" id="ARBA00004609"/>
    </source>
</evidence>
<dbReference type="Pfam" id="PF05730">
    <property type="entry name" value="CFEM"/>
    <property type="match status" value="1"/>
</dbReference>
<evidence type="ECO:0000256" key="11">
    <source>
        <dbReference type="ARBA" id="ARBA00023136"/>
    </source>
</evidence>
<keyword evidence="7" id="KW-0336">GPI-anchor</keyword>
<sequence length="452" mass="47478">MWRLKPTTDMLLLVLSIASSIHPAASVPQSSKVVRKLPFLGLPRCSLQCVISALGSDSCIETDFRCHCTNLNILNSAVSCLKDKCEADEQEQVTNVVTRACKAAGIKDVGGGGGGGGGGGAPAGGGSSATLVVSSASSPLNLPSNPLPHTSLPAEVSTVSPDLAPPALTVEEPAPSATPSPSAETSTPSAASESQPSSTATADSSPTPSLRSTTLSTRAAPTTRASRTSLITQTNPTQLPSSTTTPLSLRRKAPALSSAAKVGIAVSVAILLALLLFLLNLYIRRLKRDLRIAQAAADVISTTTVREIAWRDSTDTVTIPAAVRVDGRRNRRRSWGGFRNKWEDDQTLVRPQSVGGANLILGKKRRGQVLSVVVEQADEEDDDYMGFVREPVPGQREGLVGALELDGKEALVVEAPLSITPKGGMSRESSHERVPQVGPGMKWVEDEKGKYR</sequence>
<feature type="disulfide bond" evidence="15">
    <location>
        <begin position="45"/>
        <end position="85"/>
    </location>
</feature>
<feature type="region of interest" description="Disordered" evidence="16">
    <location>
        <begin position="420"/>
        <end position="452"/>
    </location>
</feature>
<keyword evidence="10 15" id="KW-0408">Iron</keyword>
<evidence type="ECO:0000256" key="2">
    <source>
        <dbReference type="ARBA" id="ARBA00004613"/>
    </source>
</evidence>
<dbReference type="GO" id="GO:0005576">
    <property type="term" value="C:extracellular region"/>
    <property type="evidence" value="ECO:0007669"/>
    <property type="project" value="UniProtKB-SubCell"/>
</dbReference>
<dbReference type="Proteomes" id="UP000799536">
    <property type="component" value="Unassembled WGS sequence"/>
</dbReference>
<evidence type="ECO:0000256" key="14">
    <source>
        <dbReference type="ARBA" id="ARBA00023288"/>
    </source>
</evidence>
<evidence type="ECO:0000256" key="6">
    <source>
        <dbReference type="ARBA" id="ARBA00022617"/>
    </source>
</evidence>
<feature type="disulfide bond" evidence="15">
    <location>
        <begin position="59"/>
        <end position="66"/>
    </location>
</feature>
<dbReference type="AlphaFoldDB" id="A0A9P4JXZ4"/>
<evidence type="ECO:0000256" key="10">
    <source>
        <dbReference type="ARBA" id="ARBA00023004"/>
    </source>
</evidence>
<dbReference type="GO" id="GO:0005886">
    <property type="term" value="C:plasma membrane"/>
    <property type="evidence" value="ECO:0007669"/>
    <property type="project" value="UniProtKB-SubCell"/>
</dbReference>
<evidence type="ECO:0000256" key="5">
    <source>
        <dbReference type="ARBA" id="ARBA00022525"/>
    </source>
</evidence>
<evidence type="ECO:0000256" key="15">
    <source>
        <dbReference type="PROSITE-ProRule" id="PRU01356"/>
    </source>
</evidence>
<feature type="compositionally biased region" description="Low complexity" evidence="16">
    <location>
        <begin position="128"/>
        <end position="153"/>
    </location>
</feature>
<keyword evidence="11 17" id="KW-0472">Membrane</keyword>
<feature type="compositionally biased region" description="Gly residues" evidence="16">
    <location>
        <begin position="108"/>
        <end position="127"/>
    </location>
</feature>
<dbReference type="SMART" id="SM00747">
    <property type="entry name" value="CFEM"/>
    <property type="match status" value="1"/>
</dbReference>
<evidence type="ECO:0000256" key="12">
    <source>
        <dbReference type="ARBA" id="ARBA00023157"/>
    </source>
</evidence>
<evidence type="ECO:0000256" key="18">
    <source>
        <dbReference type="SAM" id="SignalP"/>
    </source>
</evidence>
<dbReference type="PANTHER" id="PTHR37928">
    <property type="entry name" value="CFEM DOMAIN PROTEIN (AFU_ORTHOLOGUE AFUA_6G14090)"/>
    <property type="match status" value="1"/>
</dbReference>
<keyword evidence="17" id="KW-1133">Transmembrane helix</keyword>
<organism evidence="20 21">
    <name type="scientific">Delitschia confertaspora ATCC 74209</name>
    <dbReference type="NCBI Taxonomy" id="1513339"/>
    <lineage>
        <taxon>Eukaryota</taxon>
        <taxon>Fungi</taxon>
        <taxon>Dikarya</taxon>
        <taxon>Ascomycota</taxon>
        <taxon>Pezizomycotina</taxon>
        <taxon>Dothideomycetes</taxon>
        <taxon>Pleosporomycetidae</taxon>
        <taxon>Pleosporales</taxon>
        <taxon>Delitschiaceae</taxon>
        <taxon>Delitschia</taxon>
    </lineage>
</organism>
<evidence type="ECO:0000256" key="7">
    <source>
        <dbReference type="ARBA" id="ARBA00022622"/>
    </source>
</evidence>
<evidence type="ECO:0000313" key="20">
    <source>
        <dbReference type="EMBL" id="KAF2204568.1"/>
    </source>
</evidence>
<evidence type="ECO:0000256" key="4">
    <source>
        <dbReference type="ARBA" id="ARBA00022475"/>
    </source>
</evidence>
<evidence type="ECO:0000256" key="16">
    <source>
        <dbReference type="SAM" id="MobiDB-lite"/>
    </source>
</evidence>
<dbReference type="OrthoDB" id="3767534at2759"/>
<keyword evidence="17" id="KW-0812">Transmembrane</keyword>
<protein>
    <recommendedName>
        <fullName evidence="19">CFEM domain-containing protein</fullName>
    </recommendedName>
</protein>
<comment type="subcellular location">
    <subcellularLocation>
        <location evidence="1">Cell membrane</location>
        <topology evidence="1">Lipid-anchor</topology>
        <topology evidence="1">GPI-anchor</topology>
    </subcellularLocation>
    <subcellularLocation>
        <location evidence="2">Secreted</location>
    </subcellularLocation>
</comment>
<feature type="compositionally biased region" description="Basic and acidic residues" evidence="16">
    <location>
        <begin position="443"/>
        <end position="452"/>
    </location>
</feature>
<dbReference type="PANTHER" id="PTHR37928:SF2">
    <property type="entry name" value="GPI ANCHORED CFEM DOMAIN PROTEIN (AFU_ORTHOLOGUE AFUA_6G10580)"/>
    <property type="match status" value="1"/>
</dbReference>
<feature type="chain" id="PRO_5040206254" description="CFEM domain-containing protein" evidence="18">
    <location>
        <begin position="27"/>
        <end position="452"/>
    </location>
</feature>
<feature type="domain" description="CFEM" evidence="19">
    <location>
        <begin position="13"/>
        <end position="128"/>
    </location>
</feature>
<keyword evidence="6 15" id="KW-0349">Heme</keyword>
<feature type="region of interest" description="Disordered" evidence="16">
    <location>
        <begin position="108"/>
        <end position="249"/>
    </location>
</feature>
<dbReference type="PROSITE" id="PS52012">
    <property type="entry name" value="CFEM"/>
    <property type="match status" value="1"/>
</dbReference>
<evidence type="ECO:0000256" key="13">
    <source>
        <dbReference type="ARBA" id="ARBA00023180"/>
    </source>
</evidence>
<dbReference type="InterPro" id="IPR051735">
    <property type="entry name" value="CFEM_domain"/>
</dbReference>
<keyword evidence="4" id="KW-1003">Cell membrane</keyword>
<feature type="transmembrane region" description="Helical" evidence="17">
    <location>
        <begin position="262"/>
        <end position="283"/>
    </location>
</feature>
<evidence type="ECO:0000256" key="8">
    <source>
        <dbReference type="ARBA" id="ARBA00022723"/>
    </source>
</evidence>
<feature type="signal peptide" evidence="18">
    <location>
        <begin position="1"/>
        <end position="26"/>
    </location>
</feature>
<dbReference type="GO" id="GO:0098552">
    <property type="term" value="C:side of membrane"/>
    <property type="evidence" value="ECO:0007669"/>
    <property type="project" value="UniProtKB-KW"/>
</dbReference>
<dbReference type="InterPro" id="IPR008427">
    <property type="entry name" value="Extracellular_membr_CFEM_dom"/>
</dbReference>
<evidence type="ECO:0000256" key="17">
    <source>
        <dbReference type="SAM" id="Phobius"/>
    </source>
</evidence>
<reference evidence="20" key="1">
    <citation type="journal article" date="2020" name="Stud. Mycol.">
        <title>101 Dothideomycetes genomes: a test case for predicting lifestyles and emergence of pathogens.</title>
        <authorList>
            <person name="Haridas S."/>
            <person name="Albert R."/>
            <person name="Binder M."/>
            <person name="Bloem J."/>
            <person name="Labutti K."/>
            <person name="Salamov A."/>
            <person name="Andreopoulos B."/>
            <person name="Baker S."/>
            <person name="Barry K."/>
            <person name="Bills G."/>
            <person name="Bluhm B."/>
            <person name="Cannon C."/>
            <person name="Castanera R."/>
            <person name="Culley D."/>
            <person name="Daum C."/>
            <person name="Ezra D."/>
            <person name="Gonzalez J."/>
            <person name="Henrissat B."/>
            <person name="Kuo A."/>
            <person name="Liang C."/>
            <person name="Lipzen A."/>
            <person name="Lutzoni F."/>
            <person name="Magnuson J."/>
            <person name="Mondo S."/>
            <person name="Nolan M."/>
            <person name="Ohm R."/>
            <person name="Pangilinan J."/>
            <person name="Park H.-J."/>
            <person name="Ramirez L."/>
            <person name="Alfaro M."/>
            <person name="Sun H."/>
            <person name="Tritt A."/>
            <person name="Yoshinaga Y."/>
            <person name="Zwiers L.-H."/>
            <person name="Turgeon B."/>
            <person name="Goodwin S."/>
            <person name="Spatafora J."/>
            <person name="Crous P."/>
            <person name="Grigoriev I."/>
        </authorList>
    </citation>
    <scope>NUCLEOTIDE SEQUENCE</scope>
    <source>
        <strain evidence="20">ATCC 74209</strain>
    </source>
</reference>
<dbReference type="EMBL" id="ML993873">
    <property type="protein sequence ID" value="KAF2204568.1"/>
    <property type="molecule type" value="Genomic_DNA"/>
</dbReference>
<comment type="caution">
    <text evidence="20">The sequence shown here is derived from an EMBL/GenBank/DDBJ whole genome shotgun (WGS) entry which is preliminary data.</text>
</comment>
<keyword evidence="8 15" id="KW-0479">Metal-binding</keyword>
<evidence type="ECO:0000259" key="19">
    <source>
        <dbReference type="PROSITE" id="PS52012"/>
    </source>
</evidence>
<comment type="similarity">
    <text evidence="3">Belongs to the RBT5 family.</text>
</comment>
<feature type="disulfide bond" evidence="15">
    <location>
        <begin position="49"/>
        <end position="80"/>
    </location>
</feature>
<feature type="compositionally biased region" description="Low complexity" evidence="16">
    <location>
        <begin position="171"/>
        <end position="248"/>
    </location>
</feature>
<keyword evidence="14" id="KW-0449">Lipoprotein</keyword>
<keyword evidence="9 18" id="KW-0732">Signal</keyword>
<keyword evidence="5" id="KW-0964">Secreted</keyword>
<dbReference type="GO" id="GO:0046872">
    <property type="term" value="F:metal ion binding"/>
    <property type="evidence" value="ECO:0007669"/>
    <property type="project" value="UniProtKB-UniRule"/>
</dbReference>
<feature type="disulfide bond" evidence="15">
    <location>
        <begin position="68"/>
        <end position="101"/>
    </location>
</feature>
<evidence type="ECO:0000313" key="21">
    <source>
        <dbReference type="Proteomes" id="UP000799536"/>
    </source>
</evidence>
<gene>
    <name evidence="20" type="ORF">GQ43DRAFT_468957</name>
</gene>
<keyword evidence="21" id="KW-1185">Reference proteome</keyword>
<feature type="binding site" description="axial binding residue" evidence="15">
    <location>
        <position position="63"/>
    </location>
    <ligand>
        <name>heme</name>
        <dbReference type="ChEBI" id="CHEBI:30413"/>
    </ligand>
    <ligandPart>
        <name>Fe</name>
        <dbReference type="ChEBI" id="CHEBI:18248"/>
    </ligandPart>
</feature>
<proteinExistence type="inferred from homology"/>
<accession>A0A9P4JXZ4</accession>
<keyword evidence="12 15" id="KW-1015">Disulfide bond</keyword>
<evidence type="ECO:0000256" key="3">
    <source>
        <dbReference type="ARBA" id="ARBA00010031"/>
    </source>
</evidence>
<evidence type="ECO:0000256" key="9">
    <source>
        <dbReference type="ARBA" id="ARBA00022729"/>
    </source>
</evidence>
<keyword evidence="13" id="KW-0325">Glycoprotein</keyword>
<name>A0A9P4JXZ4_9PLEO</name>